<reference evidence="2 3" key="1">
    <citation type="submission" date="2018-10" db="EMBL/GenBank/DDBJ databases">
        <title>Robbsia sp. DHC34, isolated from soil.</title>
        <authorList>
            <person name="Gao Z.-H."/>
            <person name="Qiu L.-H."/>
        </authorList>
    </citation>
    <scope>NUCLEOTIDE SEQUENCE [LARGE SCALE GENOMIC DNA]</scope>
    <source>
        <strain evidence="2 3">DHC34</strain>
    </source>
</reference>
<gene>
    <name evidence="2" type="ORF">D7S86_18605</name>
</gene>
<sequence>MLAAGQTMAQAADSTQGAAPAQSATAPTTQVSMVADAGVAQPETRAQVYQDLVHSEHDGQIKQLNSTIYAHH</sequence>
<comment type="caution">
    <text evidence="2">The sequence shown here is derived from an EMBL/GenBank/DDBJ whole genome shotgun (WGS) entry which is preliminary data.</text>
</comment>
<keyword evidence="3" id="KW-1185">Reference proteome</keyword>
<name>A0A494XMS8_9BURK</name>
<feature type="region of interest" description="Disordered" evidence="1">
    <location>
        <begin position="1"/>
        <end position="29"/>
    </location>
</feature>
<feature type="compositionally biased region" description="Low complexity" evidence="1">
    <location>
        <begin position="14"/>
        <end position="29"/>
    </location>
</feature>
<accession>A0A494XMS8</accession>
<evidence type="ECO:0000256" key="1">
    <source>
        <dbReference type="SAM" id="MobiDB-lite"/>
    </source>
</evidence>
<proteinExistence type="predicted"/>
<dbReference type="OrthoDB" id="9133496at2"/>
<dbReference type="EMBL" id="RBZU01000008">
    <property type="protein sequence ID" value="RKP51990.1"/>
    <property type="molecule type" value="Genomic_DNA"/>
</dbReference>
<evidence type="ECO:0000313" key="3">
    <source>
        <dbReference type="Proteomes" id="UP000270342"/>
    </source>
</evidence>
<evidence type="ECO:0000313" key="2">
    <source>
        <dbReference type="EMBL" id="RKP51990.1"/>
    </source>
</evidence>
<organism evidence="2 3">
    <name type="scientific">Pararobbsia silviterrae</name>
    <dbReference type="NCBI Taxonomy" id="1792498"/>
    <lineage>
        <taxon>Bacteria</taxon>
        <taxon>Pseudomonadati</taxon>
        <taxon>Pseudomonadota</taxon>
        <taxon>Betaproteobacteria</taxon>
        <taxon>Burkholderiales</taxon>
        <taxon>Burkholderiaceae</taxon>
        <taxon>Pararobbsia</taxon>
    </lineage>
</organism>
<protein>
    <submittedName>
        <fullName evidence="2">DUF4148 domain-containing protein</fullName>
    </submittedName>
</protein>
<dbReference type="Proteomes" id="UP000270342">
    <property type="component" value="Unassembled WGS sequence"/>
</dbReference>
<dbReference type="AlphaFoldDB" id="A0A494XMS8"/>